<dbReference type="InterPro" id="IPR016024">
    <property type="entry name" value="ARM-type_fold"/>
</dbReference>
<dbReference type="OrthoDB" id="205662at2759"/>
<evidence type="ECO:0000256" key="2">
    <source>
        <dbReference type="ARBA" id="ARBA00022490"/>
    </source>
</evidence>
<evidence type="ECO:0000313" key="6">
    <source>
        <dbReference type="EMBL" id="CBY20470.1"/>
    </source>
</evidence>
<evidence type="ECO:0000313" key="7">
    <source>
        <dbReference type="Proteomes" id="UP000001307"/>
    </source>
</evidence>
<dbReference type="FunFam" id="1.25.10.10:FF:000050">
    <property type="entry name" value="Cytoskeleton-associated protein 5 isoform X1"/>
    <property type="match status" value="1"/>
</dbReference>
<dbReference type="GO" id="GO:0046785">
    <property type="term" value="P:microtubule polymerization"/>
    <property type="evidence" value="ECO:0007669"/>
    <property type="project" value="InterPro"/>
</dbReference>
<dbReference type="GO" id="GO:0051010">
    <property type="term" value="F:microtubule plus-end binding"/>
    <property type="evidence" value="ECO:0007669"/>
    <property type="project" value="InterPro"/>
</dbReference>
<feature type="domain" description="TOG" evidence="5">
    <location>
        <begin position="366"/>
        <end position="603"/>
    </location>
</feature>
<dbReference type="InterPro" id="IPR045110">
    <property type="entry name" value="XMAP215"/>
</dbReference>
<keyword evidence="3" id="KW-0206">Cytoskeleton</keyword>
<sequence>MALKIRPGGDDGAVENAEADEDDQDDLMPRSDVSTQLTSALLEKMEDKNWKMRKEALDETKAIFEKNKFTTDSLGDLPISLSKRFGDVNKVLVQTSFDIAILIAAALGKKGARTHVKAFVVPLIAALNDSKVQIREKGSAALSAWHELVPLKFWFDDEAIAGTLGDAKKTHLRYTFLDWLADKLPDEKKIPKASIEACLPHLMACMEDRDGKVRDAAQKSLLGFMIHTSYPAMIKLAKSPKTKDELDKAKELLPKAPVRVVQAEVIDAGDIMTATTSKPKKSKKKTLVQEEVDDEPLVEDEEPKKKAVVKKKVATKKKIAGKKVEEEDFGDLITGTEKAKSQRIKDDSKLKLLKWHYDPGTACRKELVEQLNKQISENFGDKFAPLMHKNDSTALAKTITLLEPQPLEAIIPVLDIILRWMTIRMNEKNTTILTKVLSWLSDLVEKLKEADYEMSAYESIAFLPHLISKLGESRQEIRSVVLATLVSLEDICTDKRVFEYLLQGAKSKNSRQRTECLNQCAKMIAKSGVEVAGPPKQAALKEIAAHIADKDQNVRSGAMNCLVEVHRIIGESVYSAKVIGRLGDKEEAYLKERIKRSGPIEQVEMPPPQAPASKRKARSPTRRGTIQIDPAESALAKRNVQAQREAPVQMINENARFRLELPPDAPTRINRPRLNSDDYEDIVDVGELPARQSSPASNEDVLAVLDHQFAVFGMTEKQHENLVFSFSSENKMILVDALNVFEKFCEVGNKNIPPARLEELILALCHAIQRATIPSLNNNNTRNEFDLVTQIFVIFQKILRRKELLKLVSLSSYSNMIMTMFDVSCCKSMKKTSEFDLKPCLNQIILDVNDRGSYHKVVSAYLEVLAINLQGDAKKLQKICRCFLKFFRNPEANPADADVLVLVIRALSKFFKKFPKSNSVYQNKAAFETYRLLNLFAAQLAKKNASHIRPRLAQLRGEIYVPLHDLLRQETAKVNIFEDKENHPTPLFTQASRITAQIKTEETHDVGMVALTEFVNMNPSWDIKKFLKSENKGLQKYINIRLAHGESLSNKTDVKLNSENFEKRLEELRERFGLNQTDKDAVEPSSSELESFDKPQELLKTSPTRKPGMSPDRIAEFRKRLTNLKKSH</sequence>
<dbReference type="GO" id="GO:0005856">
    <property type="term" value="C:cytoskeleton"/>
    <property type="evidence" value="ECO:0007669"/>
    <property type="project" value="UniProtKB-SubCell"/>
</dbReference>
<name>E4WRT8_OIKDI</name>
<evidence type="ECO:0000256" key="4">
    <source>
        <dbReference type="SAM" id="MobiDB-lite"/>
    </source>
</evidence>
<dbReference type="SMART" id="SM01349">
    <property type="entry name" value="TOG"/>
    <property type="match status" value="2"/>
</dbReference>
<dbReference type="Gene3D" id="1.25.10.10">
    <property type="entry name" value="Leucine-rich Repeat Variant"/>
    <property type="match status" value="2"/>
</dbReference>
<evidence type="ECO:0000259" key="5">
    <source>
        <dbReference type="SMART" id="SM01349"/>
    </source>
</evidence>
<organism evidence="6">
    <name type="scientific">Oikopleura dioica</name>
    <name type="common">Tunicate</name>
    <dbReference type="NCBI Taxonomy" id="34765"/>
    <lineage>
        <taxon>Eukaryota</taxon>
        <taxon>Metazoa</taxon>
        <taxon>Chordata</taxon>
        <taxon>Tunicata</taxon>
        <taxon>Appendicularia</taxon>
        <taxon>Copelata</taxon>
        <taxon>Oikopleuridae</taxon>
        <taxon>Oikopleura</taxon>
    </lineage>
</organism>
<dbReference type="Pfam" id="PF21041">
    <property type="entry name" value="XMAP215_CLASP_TOG"/>
    <property type="match status" value="1"/>
</dbReference>
<dbReference type="GO" id="GO:0061863">
    <property type="term" value="F:microtubule plus end polymerase"/>
    <property type="evidence" value="ECO:0007669"/>
    <property type="project" value="InterPro"/>
</dbReference>
<dbReference type="Proteomes" id="UP000001307">
    <property type="component" value="Unassembled WGS sequence"/>
</dbReference>
<reference evidence="6" key="1">
    <citation type="journal article" date="2010" name="Science">
        <title>Plasticity of animal genome architecture unmasked by rapid evolution of a pelagic tunicate.</title>
        <authorList>
            <person name="Denoeud F."/>
            <person name="Henriet S."/>
            <person name="Mungpakdee S."/>
            <person name="Aury J.M."/>
            <person name="Da Silva C."/>
            <person name="Brinkmann H."/>
            <person name="Mikhaleva J."/>
            <person name="Olsen L.C."/>
            <person name="Jubin C."/>
            <person name="Canestro C."/>
            <person name="Bouquet J.M."/>
            <person name="Danks G."/>
            <person name="Poulain J."/>
            <person name="Campsteijn C."/>
            <person name="Adamski M."/>
            <person name="Cross I."/>
            <person name="Yadetie F."/>
            <person name="Muffato M."/>
            <person name="Louis A."/>
            <person name="Butcher S."/>
            <person name="Tsagkogeorga G."/>
            <person name="Konrad A."/>
            <person name="Singh S."/>
            <person name="Jensen M.F."/>
            <person name="Cong E.H."/>
            <person name="Eikeseth-Otteraa H."/>
            <person name="Noel B."/>
            <person name="Anthouard V."/>
            <person name="Porcel B.M."/>
            <person name="Kachouri-Lafond R."/>
            <person name="Nishino A."/>
            <person name="Ugolini M."/>
            <person name="Chourrout P."/>
            <person name="Nishida H."/>
            <person name="Aasland R."/>
            <person name="Huzurbazar S."/>
            <person name="Westhof E."/>
            <person name="Delsuc F."/>
            <person name="Lehrach H."/>
            <person name="Reinhardt R."/>
            <person name="Weissenbach J."/>
            <person name="Roy S.W."/>
            <person name="Artiguenave F."/>
            <person name="Postlethwait J.H."/>
            <person name="Manak J.R."/>
            <person name="Thompson E.M."/>
            <person name="Jaillon O."/>
            <person name="Du Pasquier L."/>
            <person name="Boudinot P."/>
            <person name="Liberles D.A."/>
            <person name="Volff J.N."/>
            <person name="Philippe H."/>
            <person name="Lenhard B."/>
            <person name="Roest Crollius H."/>
            <person name="Wincker P."/>
            <person name="Chourrout D."/>
        </authorList>
    </citation>
    <scope>NUCLEOTIDE SEQUENCE [LARGE SCALE GENOMIC DNA]</scope>
</reference>
<dbReference type="InParanoid" id="E4WRT8"/>
<dbReference type="AlphaFoldDB" id="E4WRT8"/>
<keyword evidence="7" id="KW-1185">Reference proteome</keyword>
<dbReference type="GO" id="GO:0030951">
    <property type="term" value="P:establishment or maintenance of microtubule cytoskeleton polarity"/>
    <property type="evidence" value="ECO:0007669"/>
    <property type="project" value="InterPro"/>
</dbReference>
<proteinExistence type="predicted"/>
<evidence type="ECO:0000256" key="3">
    <source>
        <dbReference type="ARBA" id="ARBA00023212"/>
    </source>
</evidence>
<feature type="region of interest" description="Disordered" evidence="4">
    <location>
        <begin position="1075"/>
        <end position="1114"/>
    </location>
</feature>
<dbReference type="InterPro" id="IPR048491">
    <property type="entry name" value="XMAP215_CLASP_TOG"/>
</dbReference>
<keyword evidence="2" id="KW-0963">Cytoplasm</keyword>
<dbReference type="InterPro" id="IPR011989">
    <property type="entry name" value="ARM-like"/>
</dbReference>
<dbReference type="GO" id="GO:0007051">
    <property type="term" value="P:spindle organization"/>
    <property type="evidence" value="ECO:0007669"/>
    <property type="project" value="InterPro"/>
</dbReference>
<dbReference type="PANTHER" id="PTHR12609">
    <property type="entry name" value="MICROTUBULE ASSOCIATED PROTEIN XMAP215"/>
    <property type="match status" value="1"/>
</dbReference>
<dbReference type="InterPro" id="IPR034085">
    <property type="entry name" value="TOG"/>
</dbReference>
<feature type="region of interest" description="Disordered" evidence="4">
    <location>
        <begin position="1"/>
        <end position="30"/>
    </location>
</feature>
<feature type="region of interest" description="Disordered" evidence="4">
    <location>
        <begin position="598"/>
        <end position="624"/>
    </location>
</feature>
<feature type="domain" description="TOG" evidence="5">
    <location>
        <begin position="26"/>
        <end position="258"/>
    </location>
</feature>
<protein>
    <recommendedName>
        <fullName evidence="5">TOG domain-containing protein</fullName>
    </recommendedName>
</protein>
<feature type="compositionally biased region" description="Acidic residues" evidence="4">
    <location>
        <begin position="17"/>
        <end position="26"/>
    </location>
</feature>
<gene>
    <name evidence="6" type="ORF">GSOID_T00000467001</name>
</gene>
<evidence type="ECO:0000256" key="1">
    <source>
        <dbReference type="ARBA" id="ARBA00004245"/>
    </source>
</evidence>
<accession>E4WRT8</accession>
<comment type="subcellular location">
    <subcellularLocation>
        <location evidence="1">Cytoplasm</location>
        <location evidence="1">Cytoskeleton</location>
    </subcellularLocation>
</comment>
<dbReference type="EMBL" id="FN653015">
    <property type="protein sequence ID" value="CBY20470.1"/>
    <property type="molecule type" value="Genomic_DNA"/>
</dbReference>
<dbReference type="SUPFAM" id="SSF48371">
    <property type="entry name" value="ARM repeat"/>
    <property type="match status" value="1"/>
</dbReference>